<dbReference type="InterPro" id="IPR019734">
    <property type="entry name" value="TPR_rpt"/>
</dbReference>
<evidence type="ECO:0000256" key="1">
    <source>
        <dbReference type="PROSITE-ProRule" id="PRU00339"/>
    </source>
</evidence>
<name>A0A2A8D0A4_9BACT</name>
<sequence length="405" mass="46346">MHYSLYYENLKNENYADARPDLRWVLDNAPGFPKNDDRNFERAVELYAGLAEQTDDQATQRAYIDTAATILRTAPEKMEAAGLSYDKYKWEIEKGRFLQMHGDMVPSEVEGLKSAPYHYEKAFELAPDRIDPYYINQVIQRYAEANKQNEALEFMNKVQAKRGSDEDVQKILSSAREDIFGKNPQAQIDFLKKQLENNPGDLETQKKLFKALTDQGYIQEASQLAEKLLQAGDLPAETYRSIAQMQLTDGRPTQAFSTYEKAMAAGAELNATDYFNMGTAKRRTGDLPQARRYYRKAISAQSDFGKAYMAIGDVYVSAVSECGGSKMSRKDKAVYWLALDMYQRAKQVDPSLEQQANNNIRTYSQYMPTQEDIFYVDEWEVGQSVRIDYGCYSWINETTTVRDPA</sequence>
<dbReference type="EMBL" id="PDEQ01000003">
    <property type="protein sequence ID" value="PEN14088.1"/>
    <property type="molecule type" value="Genomic_DNA"/>
</dbReference>
<dbReference type="SMART" id="SM00028">
    <property type="entry name" value="TPR"/>
    <property type="match status" value="2"/>
</dbReference>
<comment type="caution">
    <text evidence="2">The sequence shown here is derived from an EMBL/GenBank/DDBJ whole genome shotgun (WGS) entry which is preliminary data.</text>
</comment>
<proteinExistence type="predicted"/>
<dbReference type="PROSITE" id="PS50005">
    <property type="entry name" value="TPR"/>
    <property type="match status" value="1"/>
</dbReference>
<dbReference type="InterPro" id="IPR011990">
    <property type="entry name" value="TPR-like_helical_dom_sf"/>
</dbReference>
<dbReference type="SUPFAM" id="SSF48452">
    <property type="entry name" value="TPR-like"/>
    <property type="match status" value="1"/>
</dbReference>
<protein>
    <submittedName>
        <fullName evidence="2">Uncharacterized protein</fullName>
    </submittedName>
</protein>
<dbReference type="AlphaFoldDB" id="A0A2A8D0A4"/>
<keyword evidence="1" id="KW-0802">TPR repeat</keyword>
<gene>
    <name evidence="2" type="ORF">CRI94_07510</name>
</gene>
<reference evidence="2 3" key="1">
    <citation type="submission" date="2017-10" db="EMBL/GenBank/DDBJ databases">
        <title>Draft genome of Longibacter Salinarum.</title>
        <authorList>
            <person name="Goh K.M."/>
            <person name="Shamsir M.S."/>
            <person name="Lim S.W."/>
        </authorList>
    </citation>
    <scope>NUCLEOTIDE SEQUENCE [LARGE SCALE GENOMIC DNA]</scope>
    <source>
        <strain evidence="2 3">KCTC 52045</strain>
    </source>
</reference>
<feature type="repeat" description="TPR" evidence="1">
    <location>
        <begin position="271"/>
        <end position="304"/>
    </location>
</feature>
<evidence type="ECO:0000313" key="2">
    <source>
        <dbReference type="EMBL" id="PEN14088.1"/>
    </source>
</evidence>
<evidence type="ECO:0000313" key="3">
    <source>
        <dbReference type="Proteomes" id="UP000220102"/>
    </source>
</evidence>
<dbReference type="Gene3D" id="1.25.40.10">
    <property type="entry name" value="Tetratricopeptide repeat domain"/>
    <property type="match status" value="2"/>
</dbReference>
<keyword evidence="3" id="KW-1185">Reference proteome</keyword>
<dbReference type="OrthoDB" id="1522899at2"/>
<dbReference type="Proteomes" id="UP000220102">
    <property type="component" value="Unassembled WGS sequence"/>
</dbReference>
<accession>A0A2A8D0A4</accession>
<organism evidence="2 3">
    <name type="scientific">Longibacter salinarum</name>
    <dbReference type="NCBI Taxonomy" id="1850348"/>
    <lineage>
        <taxon>Bacteria</taxon>
        <taxon>Pseudomonadati</taxon>
        <taxon>Rhodothermota</taxon>
        <taxon>Rhodothermia</taxon>
        <taxon>Rhodothermales</taxon>
        <taxon>Salisaetaceae</taxon>
        <taxon>Longibacter</taxon>
    </lineage>
</organism>